<dbReference type="PANTHER" id="PTHR15074:SF0">
    <property type="entry name" value="METHYL-CPG-BINDING DOMAIN PROTEIN 4-LIKE PROTEIN"/>
    <property type="match status" value="1"/>
</dbReference>
<dbReference type="InterPro" id="IPR045138">
    <property type="entry name" value="MeCP2/MBD4"/>
</dbReference>
<dbReference type="EMBL" id="JAHRHJ020003813">
    <property type="protein sequence ID" value="KAH9287451.1"/>
    <property type="molecule type" value="Genomic_DNA"/>
</dbReference>
<keyword evidence="5" id="KW-1185">Reference proteome</keyword>
<evidence type="ECO:0008006" key="6">
    <source>
        <dbReference type="Google" id="ProtNLM"/>
    </source>
</evidence>
<sequence>MDVFDKYRYSSSSSPLQRRRYCPRSPYFSAIEGDVTLQEQEKKKKKIVVSPYFNHDYGPEFEVEIAQKKNEGKARLGDRSFENTTVGLAVNQDEQEKKKKKKKIVVSPYFNHDYGPKFEVEIAQKKNEGKARVGDKSFENTTVNQDSEKSSEKNKKIVVSPYFNHNYGQGIEVEIARKKNEGKARVASPLPLLQDGITYNRDGGKGKRKDKRKVVVVSPYFEHHNYNNDNYKVVVKEKAIKSPHFNGNPSPTTPVRFNPLLKAYRRKCNANYWIPPESIYGLLQEGYYQDPWKVLVICMFLNRTTGDQARQVIPRFFNLCPNAKAAIKVETGEIEEVIRSLGLQKKRSRMIQRFSWEYLNNEWTHVSQLHGIG</sequence>
<reference evidence="4 5" key="1">
    <citation type="journal article" date="2021" name="Nat. Plants">
        <title>The Taxus genome provides insights into paclitaxel biosynthesis.</title>
        <authorList>
            <person name="Xiong X."/>
            <person name="Gou J."/>
            <person name="Liao Q."/>
            <person name="Li Y."/>
            <person name="Zhou Q."/>
            <person name="Bi G."/>
            <person name="Li C."/>
            <person name="Du R."/>
            <person name="Wang X."/>
            <person name="Sun T."/>
            <person name="Guo L."/>
            <person name="Liang H."/>
            <person name="Lu P."/>
            <person name="Wu Y."/>
            <person name="Zhang Z."/>
            <person name="Ro D.K."/>
            <person name="Shang Y."/>
            <person name="Huang S."/>
            <person name="Yan J."/>
        </authorList>
    </citation>
    <scope>NUCLEOTIDE SEQUENCE [LARGE SCALE GENOMIC DNA]</scope>
    <source>
        <strain evidence="4">Ta-2019</strain>
    </source>
</reference>
<dbReference type="GO" id="GO:0006281">
    <property type="term" value="P:DNA repair"/>
    <property type="evidence" value="ECO:0007669"/>
    <property type="project" value="InterPro"/>
</dbReference>
<feature type="compositionally biased region" description="Basic and acidic residues" evidence="3">
    <location>
        <begin position="129"/>
        <end position="138"/>
    </location>
</feature>
<name>A0AA38BN43_TAXCH</name>
<dbReference type="GO" id="GO:0003677">
    <property type="term" value="F:DNA binding"/>
    <property type="evidence" value="ECO:0007669"/>
    <property type="project" value="InterPro"/>
</dbReference>
<evidence type="ECO:0000256" key="2">
    <source>
        <dbReference type="ARBA" id="ARBA00023242"/>
    </source>
</evidence>
<dbReference type="GO" id="GO:0005634">
    <property type="term" value="C:nucleus"/>
    <property type="evidence" value="ECO:0007669"/>
    <property type="project" value="UniProtKB-SubCell"/>
</dbReference>
<comment type="caution">
    <text evidence="4">The sequence shown here is derived from an EMBL/GenBank/DDBJ whole genome shotgun (WGS) entry which is preliminary data.</text>
</comment>
<dbReference type="GO" id="GO:0003824">
    <property type="term" value="F:catalytic activity"/>
    <property type="evidence" value="ECO:0007669"/>
    <property type="project" value="InterPro"/>
</dbReference>
<evidence type="ECO:0000256" key="3">
    <source>
        <dbReference type="SAM" id="MobiDB-lite"/>
    </source>
</evidence>
<dbReference type="AlphaFoldDB" id="A0AA38BN43"/>
<dbReference type="PANTHER" id="PTHR15074">
    <property type="entry name" value="METHYL-CPG-BINDING PROTEIN"/>
    <property type="match status" value="1"/>
</dbReference>
<dbReference type="OMA" id="PYFNHDY"/>
<evidence type="ECO:0000313" key="4">
    <source>
        <dbReference type="EMBL" id="KAH9287451.1"/>
    </source>
</evidence>
<keyword evidence="2" id="KW-0539">Nucleus</keyword>
<evidence type="ECO:0000256" key="1">
    <source>
        <dbReference type="ARBA" id="ARBA00004123"/>
    </source>
</evidence>
<dbReference type="Gene3D" id="1.10.340.30">
    <property type="entry name" value="Hypothetical protein, domain 2"/>
    <property type="match status" value="1"/>
</dbReference>
<gene>
    <name evidence="4" type="ORF">KI387_031568</name>
</gene>
<comment type="subcellular location">
    <subcellularLocation>
        <location evidence="1">Nucleus</location>
    </subcellularLocation>
</comment>
<organism evidence="4 5">
    <name type="scientific">Taxus chinensis</name>
    <name type="common">Chinese yew</name>
    <name type="synonym">Taxus wallichiana var. chinensis</name>
    <dbReference type="NCBI Taxonomy" id="29808"/>
    <lineage>
        <taxon>Eukaryota</taxon>
        <taxon>Viridiplantae</taxon>
        <taxon>Streptophyta</taxon>
        <taxon>Embryophyta</taxon>
        <taxon>Tracheophyta</taxon>
        <taxon>Spermatophyta</taxon>
        <taxon>Pinopsida</taxon>
        <taxon>Pinidae</taxon>
        <taxon>Conifers II</taxon>
        <taxon>Cupressales</taxon>
        <taxon>Taxaceae</taxon>
        <taxon>Taxus</taxon>
    </lineage>
</organism>
<feature type="region of interest" description="Disordered" evidence="3">
    <location>
        <begin position="129"/>
        <end position="153"/>
    </location>
</feature>
<feature type="non-terminal residue" evidence="4">
    <location>
        <position position="1"/>
    </location>
</feature>
<protein>
    <recommendedName>
        <fullName evidence="6">HhH-GPD domain-containing protein</fullName>
    </recommendedName>
</protein>
<dbReference type="Proteomes" id="UP000824469">
    <property type="component" value="Unassembled WGS sequence"/>
</dbReference>
<dbReference type="SUPFAM" id="SSF48150">
    <property type="entry name" value="DNA-glycosylase"/>
    <property type="match status" value="1"/>
</dbReference>
<accession>A0AA38BN43</accession>
<dbReference type="InterPro" id="IPR011257">
    <property type="entry name" value="DNA_glycosylase"/>
</dbReference>
<evidence type="ECO:0000313" key="5">
    <source>
        <dbReference type="Proteomes" id="UP000824469"/>
    </source>
</evidence>
<proteinExistence type="predicted"/>